<feature type="compositionally biased region" description="Low complexity" evidence="1">
    <location>
        <begin position="56"/>
        <end position="67"/>
    </location>
</feature>
<accession>A0A2G4TAE5</accession>
<proteinExistence type="predicted"/>
<dbReference type="EMBL" id="KZ303842">
    <property type="protein sequence ID" value="PHZ17978.1"/>
    <property type="molecule type" value="Genomic_DNA"/>
</dbReference>
<feature type="region of interest" description="Disordered" evidence="1">
    <location>
        <begin position="133"/>
        <end position="197"/>
    </location>
</feature>
<evidence type="ECO:0000256" key="1">
    <source>
        <dbReference type="SAM" id="MobiDB-lite"/>
    </source>
</evidence>
<evidence type="ECO:0000313" key="2">
    <source>
        <dbReference type="EMBL" id="PHZ17978.1"/>
    </source>
</evidence>
<sequence length="197" mass="21347">MLCVTPVIEEKVKKPKEKKPTSPTSKSNSNSSNSSNTTINTIPSRKSPPSSNRTIPSPSAKSSPSVPRAIPISASTTRLMSSPKLPSVEVKTNIRKPKINVNSTSSIPIKASIYRNKKPGESRTARLMMGISTARRQSYKTRESTAESNLPTLAHKQRVVDTKDRSSSPSKKQQAIAAKTSSNNNNNSLKGKALRVH</sequence>
<feature type="region of interest" description="Disordered" evidence="1">
    <location>
        <begin position="1"/>
        <end position="93"/>
    </location>
</feature>
<name>A0A2G4TAE5_RHIZD</name>
<dbReference type="Proteomes" id="UP000242254">
    <property type="component" value="Unassembled WGS sequence"/>
</dbReference>
<gene>
    <name evidence="2" type="ORF">RHIMIDRAFT_14532</name>
</gene>
<dbReference type="AlphaFoldDB" id="A0A2G4TAE5"/>
<dbReference type="RefSeq" id="XP_023471686.1">
    <property type="nucleotide sequence ID" value="XM_023605734.1"/>
</dbReference>
<dbReference type="GeneID" id="35436724"/>
<evidence type="ECO:0000313" key="3">
    <source>
        <dbReference type="Proteomes" id="UP000242254"/>
    </source>
</evidence>
<protein>
    <submittedName>
        <fullName evidence="2">Uncharacterized protein</fullName>
    </submittedName>
</protein>
<dbReference type="STRING" id="1340429.A0A2G4TAE5"/>
<reference evidence="2 3" key="1">
    <citation type="journal article" date="2016" name="Proc. Natl. Acad. Sci. U.S.A.">
        <title>Lipid metabolic changes in an early divergent fungus govern the establishment of a mutualistic symbiosis with endobacteria.</title>
        <authorList>
            <person name="Lastovetsky O.A."/>
            <person name="Gaspar M.L."/>
            <person name="Mondo S.J."/>
            <person name="LaButti K.M."/>
            <person name="Sandor L."/>
            <person name="Grigoriev I.V."/>
            <person name="Henry S.A."/>
            <person name="Pawlowska T.E."/>
        </authorList>
    </citation>
    <scope>NUCLEOTIDE SEQUENCE [LARGE SCALE GENOMIC DNA]</scope>
    <source>
        <strain evidence="2 3">ATCC 52813</strain>
    </source>
</reference>
<feature type="compositionally biased region" description="Low complexity" evidence="1">
    <location>
        <begin position="21"/>
        <end position="44"/>
    </location>
</feature>
<organism evidence="2 3">
    <name type="scientific">Rhizopus microsporus ATCC 52813</name>
    <dbReference type="NCBI Taxonomy" id="1340429"/>
    <lineage>
        <taxon>Eukaryota</taxon>
        <taxon>Fungi</taxon>
        <taxon>Fungi incertae sedis</taxon>
        <taxon>Mucoromycota</taxon>
        <taxon>Mucoromycotina</taxon>
        <taxon>Mucoromycetes</taxon>
        <taxon>Mucorales</taxon>
        <taxon>Mucorineae</taxon>
        <taxon>Rhizopodaceae</taxon>
        <taxon>Rhizopus</taxon>
    </lineage>
</organism>
<keyword evidence="3" id="KW-1185">Reference proteome</keyword>